<keyword evidence="1" id="KW-0732">Signal</keyword>
<evidence type="ECO:0000256" key="1">
    <source>
        <dbReference type="SAM" id="SignalP"/>
    </source>
</evidence>
<feature type="chain" id="PRO_5035227489" evidence="1">
    <location>
        <begin position="21"/>
        <end position="115"/>
    </location>
</feature>
<dbReference type="AlphaFoldDB" id="A0A8J2LIS4"/>
<dbReference type="Proteomes" id="UP000708208">
    <property type="component" value="Unassembled WGS sequence"/>
</dbReference>
<dbReference type="EMBL" id="CAJVCH010570160">
    <property type="protein sequence ID" value="CAG7834220.1"/>
    <property type="molecule type" value="Genomic_DNA"/>
</dbReference>
<name>A0A8J2LIS4_9HEXA</name>
<evidence type="ECO:0000313" key="2">
    <source>
        <dbReference type="EMBL" id="CAG7834220.1"/>
    </source>
</evidence>
<sequence length="115" mass="13258">MHFWKGLLIFVTIAIHFGYGHPGRARRGTSPIGSVASRRGRLFDTYVTQHRPNRYERPSYQSDYGYNGYIMRDPDDFGLDYFSEGESIYCPPGFNYDGFTNPLESGLCILDTYSY</sequence>
<accession>A0A8J2LIS4</accession>
<organism evidence="2 3">
    <name type="scientific">Allacma fusca</name>
    <dbReference type="NCBI Taxonomy" id="39272"/>
    <lineage>
        <taxon>Eukaryota</taxon>
        <taxon>Metazoa</taxon>
        <taxon>Ecdysozoa</taxon>
        <taxon>Arthropoda</taxon>
        <taxon>Hexapoda</taxon>
        <taxon>Collembola</taxon>
        <taxon>Symphypleona</taxon>
        <taxon>Sminthuridae</taxon>
        <taxon>Allacma</taxon>
    </lineage>
</organism>
<comment type="caution">
    <text evidence="2">The sequence shown here is derived from an EMBL/GenBank/DDBJ whole genome shotgun (WGS) entry which is preliminary data.</text>
</comment>
<gene>
    <name evidence="2" type="ORF">AFUS01_LOCUS43747</name>
</gene>
<evidence type="ECO:0000313" key="3">
    <source>
        <dbReference type="Proteomes" id="UP000708208"/>
    </source>
</evidence>
<reference evidence="2" key="1">
    <citation type="submission" date="2021-06" db="EMBL/GenBank/DDBJ databases">
        <authorList>
            <person name="Hodson N. C."/>
            <person name="Mongue J. A."/>
            <person name="Jaron S. K."/>
        </authorList>
    </citation>
    <scope>NUCLEOTIDE SEQUENCE</scope>
</reference>
<protein>
    <submittedName>
        <fullName evidence="2">Uncharacterized protein</fullName>
    </submittedName>
</protein>
<proteinExistence type="predicted"/>
<keyword evidence="3" id="KW-1185">Reference proteome</keyword>
<feature type="signal peptide" evidence="1">
    <location>
        <begin position="1"/>
        <end position="20"/>
    </location>
</feature>